<evidence type="ECO:0000313" key="3">
    <source>
        <dbReference type="Proteomes" id="UP000182719"/>
    </source>
</evidence>
<gene>
    <name evidence="2" type="ORF">SAMN05444354_12124</name>
</gene>
<feature type="chain" id="PRO_5010296658" evidence="1">
    <location>
        <begin position="20"/>
        <end position="361"/>
    </location>
</feature>
<proteinExistence type="predicted"/>
<protein>
    <submittedName>
        <fullName evidence="2">Uncharacterized protein</fullName>
    </submittedName>
</protein>
<keyword evidence="3" id="KW-1185">Reference proteome</keyword>
<evidence type="ECO:0000256" key="1">
    <source>
        <dbReference type="SAM" id="SignalP"/>
    </source>
</evidence>
<organism evidence="2 3">
    <name type="scientific">Stigmatella aurantiaca</name>
    <dbReference type="NCBI Taxonomy" id="41"/>
    <lineage>
        <taxon>Bacteria</taxon>
        <taxon>Pseudomonadati</taxon>
        <taxon>Myxococcota</taxon>
        <taxon>Myxococcia</taxon>
        <taxon>Myxococcales</taxon>
        <taxon>Cystobacterineae</taxon>
        <taxon>Archangiaceae</taxon>
        <taxon>Stigmatella</taxon>
    </lineage>
</organism>
<dbReference type="OrthoDB" id="5379838at2"/>
<sequence>MLSIRSAALSCIVVLGLIAACGDKSDPGPTDPPDASVPETCTGAGVERCDGACVSTGSDPKHCGGCGKACAAGEGCEGSVCVALCQIDGKPVSDGTVNAANACEQCTPAVSSTAWSQRADGTACNPGQVCSAGACTSQCFIDGVLHAEGTPNPANACEVCMPAASTAQWTARASIPLLTGGDDIAAQGWTTVSQTPNTLTYGEGYVRLATSTNSGGRTSGQLLITRANAFDATKPFTLRATLQVESANNHNSLDSGAAILGSFTPPAGQALDRSQMIYLDNAAIGWADDTQSAAFPVTDGAYHVYELSVDAAKVATVSIDGVAKLTRNNFAANGTIAFGDQTNDPNVDGVMRIKSVELLCP</sequence>
<dbReference type="PROSITE" id="PS51257">
    <property type="entry name" value="PROKAR_LIPOPROTEIN"/>
    <property type="match status" value="1"/>
</dbReference>
<dbReference type="Proteomes" id="UP000182719">
    <property type="component" value="Unassembled WGS sequence"/>
</dbReference>
<evidence type="ECO:0000313" key="2">
    <source>
        <dbReference type="EMBL" id="SEM68733.1"/>
    </source>
</evidence>
<dbReference type="AlphaFoldDB" id="A0A1H8ADW5"/>
<dbReference type="EMBL" id="FOAP01000021">
    <property type="protein sequence ID" value="SEM68733.1"/>
    <property type="molecule type" value="Genomic_DNA"/>
</dbReference>
<reference evidence="3" key="1">
    <citation type="submission" date="2016-10" db="EMBL/GenBank/DDBJ databases">
        <authorList>
            <person name="Varghese N."/>
            <person name="Submissions S."/>
        </authorList>
    </citation>
    <scope>NUCLEOTIDE SEQUENCE [LARGE SCALE GENOMIC DNA]</scope>
    <source>
        <strain evidence="3">DSM 17044</strain>
    </source>
</reference>
<dbReference type="RefSeq" id="WP_075009951.1">
    <property type="nucleotide sequence ID" value="NZ_FOAP01000021.1"/>
</dbReference>
<accession>A0A1H8ADW5</accession>
<feature type="signal peptide" evidence="1">
    <location>
        <begin position="1"/>
        <end position="19"/>
    </location>
</feature>
<keyword evidence="1" id="KW-0732">Signal</keyword>
<name>A0A1H8ADW5_STIAU</name>